<dbReference type="GO" id="GO:0005829">
    <property type="term" value="C:cytosol"/>
    <property type="evidence" value="ECO:0007669"/>
    <property type="project" value="TreeGrafter"/>
</dbReference>
<reference evidence="4" key="1">
    <citation type="submission" date="2018-05" db="EMBL/GenBank/DDBJ databases">
        <authorList>
            <person name="Lanie J.A."/>
            <person name="Ng W.-L."/>
            <person name="Kazmierczak K.M."/>
            <person name="Andrzejewski T.M."/>
            <person name="Davidsen T.M."/>
            <person name="Wayne K.J."/>
            <person name="Tettelin H."/>
            <person name="Glass J.I."/>
            <person name="Rusch D."/>
            <person name="Podicherti R."/>
            <person name="Tsui H.-C.T."/>
            <person name="Winkler M.E."/>
        </authorList>
    </citation>
    <scope>NUCLEOTIDE SEQUENCE</scope>
</reference>
<sequence length="285" mass="31948">MKTRININGTIKEEAFISVFDHGFLFGDSVYEVVNTRKNRPCFLDEHLKRLRRSAEGIELVIPFDDFWLREQIDRTLADAANQESYVRIVVTRGVGDINIDPSSCHSPLVLIYVTPAHVYPSDFYENGIHLAVVSVQRNSKNALNPSIKTGNYLNNVLAKIESERLGAHDALMLNSLGHLTESTTSNFFFVRNGSLMTPSLDCGILAGITRDVVIRLSQENGFRLEQGAWPVEILESADEMFLTGSVKNLMPITRLDGKIVGDGKPGPITRSLVCLYENFLERFE</sequence>
<dbReference type="Gene3D" id="3.20.10.10">
    <property type="entry name" value="D-amino Acid Aminotransferase, subunit A, domain 2"/>
    <property type="match status" value="1"/>
</dbReference>
<dbReference type="PANTHER" id="PTHR42743">
    <property type="entry name" value="AMINO-ACID AMINOTRANSFERASE"/>
    <property type="match status" value="1"/>
</dbReference>
<evidence type="ECO:0000256" key="2">
    <source>
        <dbReference type="ARBA" id="ARBA00009320"/>
    </source>
</evidence>
<dbReference type="EMBL" id="UINC01008170">
    <property type="protein sequence ID" value="SVA36825.1"/>
    <property type="molecule type" value="Genomic_DNA"/>
</dbReference>
<evidence type="ECO:0000313" key="4">
    <source>
        <dbReference type="EMBL" id="SVA36825.1"/>
    </source>
</evidence>
<name>A0A381V8V9_9ZZZZ</name>
<comment type="similarity">
    <text evidence="2">Belongs to the class-IV pyridoxal-phosphate-dependent aminotransferase family.</text>
</comment>
<evidence type="ECO:0000256" key="3">
    <source>
        <dbReference type="ARBA" id="ARBA00022898"/>
    </source>
</evidence>
<dbReference type="Pfam" id="PF01063">
    <property type="entry name" value="Aminotran_4"/>
    <property type="match status" value="1"/>
</dbReference>
<accession>A0A381V8V9</accession>
<proteinExistence type="inferred from homology"/>
<dbReference type="Gene3D" id="3.30.470.10">
    <property type="match status" value="1"/>
</dbReference>
<gene>
    <name evidence="4" type="ORF">METZ01_LOCUS89679</name>
</gene>
<dbReference type="FunFam" id="3.20.10.10:FF:000002">
    <property type="entry name" value="D-alanine aminotransferase"/>
    <property type="match status" value="1"/>
</dbReference>
<dbReference type="GO" id="GO:0003824">
    <property type="term" value="F:catalytic activity"/>
    <property type="evidence" value="ECO:0007669"/>
    <property type="project" value="InterPro"/>
</dbReference>
<evidence type="ECO:0000256" key="1">
    <source>
        <dbReference type="ARBA" id="ARBA00001933"/>
    </source>
</evidence>
<dbReference type="AlphaFoldDB" id="A0A381V8V9"/>
<dbReference type="GO" id="GO:0008652">
    <property type="term" value="P:amino acid biosynthetic process"/>
    <property type="evidence" value="ECO:0007669"/>
    <property type="project" value="UniProtKB-ARBA"/>
</dbReference>
<keyword evidence="3" id="KW-0663">Pyridoxal phosphate</keyword>
<dbReference type="InterPro" id="IPR036038">
    <property type="entry name" value="Aminotransferase-like"/>
</dbReference>
<dbReference type="InterPro" id="IPR001544">
    <property type="entry name" value="Aminotrans_IV"/>
</dbReference>
<dbReference type="PROSITE" id="PS00770">
    <property type="entry name" value="AA_TRANSFER_CLASS_4"/>
    <property type="match status" value="1"/>
</dbReference>
<dbReference type="InterPro" id="IPR043131">
    <property type="entry name" value="BCAT-like_N"/>
</dbReference>
<dbReference type="SUPFAM" id="SSF56752">
    <property type="entry name" value="D-aminoacid aminotransferase-like PLP-dependent enzymes"/>
    <property type="match status" value="1"/>
</dbReference>
<organism evidence="4">
    <name type="scientific">marine metagenome</name>
    <dbReference type="NCBI Taxonomy" id="408172"/>
    <lineage>
        <taxon>unclassified sequences</taxon>
        <taxon>metagenomes</taxon>
        <taxon>ecological metagenomes</taxon>
    </lineage>
</organism>
<dbReference type="InterPro" id="IPR050571">
    <property type="entry name" value="Class-IV_PLP-Dep_Aminotrnsfr"/>
</dbReference>
<dbReference type="InterPro" id="IPR018300">
    <property type="entry name" value="Aminotrans_IV_CS"/>
</dbReference>
<dbReference type="InterPro" id="IPR043132">
    <property type="entry name" value="BCAT-like_C"/>
</dbReference>
<dbReference type="GO" id="GO:0046394">
    <property type="term" value="P:carboxylic acid biosynthetic process"/>
    <property type="evidence" value="ECO:0007669"/>
    <property type="project" value="UniProtKB-ARBA"/>
</dbReference>
<protein>
    <recommendedName>
        <fullName evidence="5">Branched-chain-amino-acid transaminase</fullName>
    </recommendedName>
</protein>
<evidence type="ECO:0008006" key="5">
    <source>
        <dbReference type="Google" id="ProtNLM"/>
    </source>
</evidence>
<comment type="cofactor">
    <cofactor evidence="1">
        <name>pyridoxal 5'-phosphate</name>
        <dbReference type="ChEBI" id="CHEBI:597326"/>
    </cofactor>
</comment>
<dbReference type="PANTHER" id="PTHR42743:SF11">
    <property type="entry name" value="AMINODEOXYCHORISMATE LYASE"/>
    <property type="match status" value="1"/>
</dbReference>